<dbReference type="PANTHER" id="PTHR44216:SF3">
    <property type="entry name" value="PROTEIN O-MANNOSYL-TRANSFERASE TMTC2"/>
    <property type="match status" value="1"/>
</dbReference>
<proteinExistence type="predicted"/>
<dbReference type="InterPro" id="IPR011990">
    <property type="entry name" value="TPR-like_helical_dom_sf"/>
</dbReference>
<keyword evidence="5" id="KW-0812">Transmembrane</keyword>
<organism evidence="6">
    <name type="scientific">Camponotus floridanus</name>
    <name type="common">Florida carpenter ant</name>
    <dbReference type="NCBI Taxonomy" id="104421"/>
    <lineage>
        <taxon>Eukaryota</taxon>
        <taxon>Metazoa</taxon>
        <taxon>Ecdysozoa</taxon>
        <taxon>Arthropoda</taxon>
        <taxon>Hexapoda</taxon>
        <taxon>Insecta</taxon>
        <taxon>Pterygota</taxon>
        <taxon>Neoptera</taxon>
        <taxon>Endopterygota</taxon>
        <taxon>Hymenoptera</taxon>
        <taxon>Apocrita</taxon>
        <taxon>Aculeata</taxon>
        <taxon>Formicoidea</taxon>
        <taxon>Formicidae</taxon>
        <taxon>Formicinae</taxon>
        <taxon>Camponotus</taxon>
    </lineage>
</organism>
<dbReference type="GO" id="GO:0035269">
    <property type="term" value="P:protein O-linked glycosylation via mannose"/>
    <property type="evidence" value="ECO:0007669"/>
    <property type="project" value="TreeGrafter"/>
</dbReference>
<dbReference type="InterPro" id="IPR013105">
    <property type="entry name" value="TPR_2"/>
</dbReference>
<protein>
    <submittedName>
        <fullName evidence="5">Transmembrane and TPR repeat-containing protein CG4341</fullName>
    </submittedName>
</protein>
<dbReference type="PROSITE" id="PS50005">
    <property type="entry name" value="TPR"/>
    <property type="match status" value="1"/>
</dbReference>
<dbReference type="OrthoDB" id="1658288at2759"/>
<keyword evidence="5" id="KW-0472">Membrane</keyword>
<dbReference type="InterPro" id="IPR019734">
    <property type="entry name" value="TPR_rpt"/>
</dbReference>
<name>E2B0N9_CAMFO</name>
<dbReference type="PANTHER" id="PTHR44216">
    <property type="entry name" value="PROTEIN O-MANNOSYL-TRANSFERASE TMTC2"/>
    <property type="match status" value="1"/>
</dbReference>
<evidence type="ECO:0000256" key="2">
    <source>
        <dbReference type="ARBA" id="ARBA00022803"/>
    </source>
</evidence>
<dbReference type="AlphaFoldDB" id="E2B0N9"/>
<dbReference type="Proteomes" id="UP000000311">
    <property type="component" value="Unassembled WGS sequence"/>
</dbReference>
<dbReference type="Gene3D" id="1.25.40.10">
    <property type="entry name" value="Tetratricopeptide repeat domain"/>
    <property type="match status" value="1"/>
</dbReference>
<feature type="region of interest" description="Disordered" evidence="4">
    <location>
        <begin position="324"/>
        <end position="362"/>
    </location>
</feature>
<evidence type="ECO:0000256" key="3">
    <source>
        <dbReference type="PROSITE-ProRule" id="PRU00339"/>
    </source>
</evidence>
<dbReference type="Pfam" id="PF07719">
    <property type="entry name" value="TPR_2"/>
    <property type="match status" value="1"/>
</dbReference>
<accession>E2B0N9</accession>
<keyword evidence="1" id="KW-0677">Repeat</keyword>
<evidence type="ECO:0000313" key="6">
    <source>
        <dbReference type="Proteomes" id="UP000000311"/>
    </source>
</evidence>
<dbReference type="SUPFAM" id="SSF48452">
    <property type="entry name" value="TPR-like"/>
    <property type="match status" value="1"/>
</dbReference>
<evidence type="ECO:0000313" key="5">
    <source>
        <dbReference type="EMBL" id="EFN60711.1"/>
    </source>
</evidence>
<reference evidence="5 6" key="1">
    <citation type="journal article" date="2010" name="Science">
        <title>Genomic comparison of the ants Camponotus floridanus and Harpegnathos saltator.</title>
        <authorList>
            <person name="Bonasio R."/>
            <person name="Zhang G."/>
            <person name="Ye C."/>
            <person name="Mutti N.S."/>
            <person name="Fang X."/>
            <person name="Qin N."/>
            <person name="Donahue G."/>
            <person name="Yang P."/>
            <person name="Li Q."/>
            <person name="Li C."/>
            <person name="Zhang P."/>
            <person name="Huang Z."/>
            <person name="Berger S.L."/>
            <person name="Reinberg D."/>
            <person name="Wang J."/>
            <person name="Liebig J."/>
        </authorList>
    </citation>
    <scope>NUCLEOTIDE SEQUENCE [LARGE SCALE GENOMIC DNA]</scope>
    <source>
        <strain evidence="6">C129</strain>
    </source>
</reference>
<keyword evidence="6" id="KW-1185">Reference proteome</keyword>
<dbReference type="STRING" id="104421.E2B0N9"/>
<dbReference type="InterPro" id="IPR052384">
    <property type="entry name" value="TMTC_O-mannosyltransferase"/>
</dbReference>
<dbReference type="InParanoid" id="E2B0N9"/>
<dbReference type="EMBL" id="GL444666">
    <property type="protein sequence ID" value="EFN60711.1"/>
    <property type="molecule type" value="Genomic_DNA"/>
</dbReference>
<dbReference type="SMART" id="SM00028">
    <property type="entry name" value="TPR"/>
    <property type="match status" value="2"/>
</dbReference>
<dbReference type="GO" id="GO:0000030">
    <property type="term" value="F:mannosyltransferase activity"/>
    <property type="evidence" value="ECO:0007669"/>
    <property type="project" value="TreeGrafter"/>
</dbReference>
<gene>
    <name evidence="5" type="ORF">EAG_09350</name>
</gene>
<feature type="compositionally biased region" description="Polar residues" evidence="4">
    <location>
        <begin position="324"/>
        <end position="336"/>
    </location>
</feature>
<evidence type="ECO:0000256" key="1">
    <source>
        <dbReference type="ARBA" id="ARBA00022737"/>
    </source>
</evidence>
<sequence length="362" mass="38710">MPILTRIRNTVLPSGPAPAQYGPLVTALPASAFAALSRRIRYYQDNASTGPRTLPYSPPARDKQRTTSACVALALYTIGILSENGWQQSSGGVLNEIFEASPTCTTSDLEKALRTLNLAGSKQSGGLAKLAESEMKQQFPSAHPSSACAIAPHRSLWPPLFPLCSLVPSPATPALYPKSAITFSGVSTGHLTLLFDSVRLCGKSRPQKADEAYVNLGAALISVGRGTEAAAVLRAGASLDGSGLKDKRAHEAAKVQALLQLGALYADQGRLQRALSAYREALRSLPDHYPPQRVSVIRHVTFRIFAETHEKRILKIRKLSPPSTKIASRYGNSRQTAFRAPQIGALPAPPPSPRDTEMAGES</sequence>
<dbReference type="GO" id="GO:0005789">
    <property type="term" value="C:endoplasmic reticulum membrane"/>
    <property type="evidence" value="ECO:0007669"/>
    <property type="project" value="TreeGrafter"/>
</dbReference>
<evidence type="ECO:0000256" key="4">
    <source>
        <dbReference type="SAM" id="MobiDB-lite"/>
    </source>
</evidence>
<feature type="repeat" description="TPR" evidence="3">
    <location>
        <begin position="255"/>
        <end position="288"/>
    </location>
</feature>
<dbReference type="PROSITE" id="PS50293">
    <property type="entry name" value="TPR_REGION"/>
    <property type="match status" value="1"/>
</dbReference>
<keyword evidence="2 3" id="KW-0802">TPR repeat</keyword>